<protein>
    <submittedName>
        <fullName evidence="3">Uncharacterized protein</fullName>
    </submittedName>
</protein>
<comment type="caution">
    <text evidence="3">The sequence shown here is derived from an EMBL/GenBank/DDBJ whole genome shotgun (WGS) entry which is preliminary data.</text>
</comment>
<reference evidence="4 5" key="2">
    <citation type="submission" date="2024-05" db="EMBL/GenBank/DDBJ databases">
        <authorList>
            <person name="Chen Y."/>
            <person name="Shah S."/>
            <person name="Dougan E. K."/>
            <person name="Thang M."/>
            <person name="Chan C."/>
        </authorList>
    </citation>
    <scope>NUCLEOTIDE SEQUENCE [LARGE SCALE GENOMIC DNA]</scope>
</reference>
<name>A0A9P1FPB6_9DINO</name>
<feature type="region of interest" description="Disordered" evidence="2">
    <location>
        <begin position="98"/>
        <end position="184"/>
    </location>
</feature>
<accession>A0A9P1FPB6</accession>
<sequence length="585" mass="65444">MLETPVPQGLDQPLQQGDDEWWPGKTLTTNSPSWMWKTNRKHLAKGDNKNKAGKKLGKGTTSNIRKLQRLHLQDKQPEENSWERGGWENSWERGEWEDSWERDGWTSGWGRGGWGNSWERDEWGSSSWKDAWDEEEEEKEKEVEEKGGHPHSLHPSKKEKAQTAPKTAPGAAPGAAGEVTHPWHPHTAGVTFIATQTRTGDGGKAAICKDTGCTAIFDDGTDILEDCEQAMKKAMKSTSAKGKQTSGKGNQTLAKGKNTSAKGKPASAKGKPLKKGAVQKGILKKQNLQKLGQLSLQDKIKQIAETNDDEHEAAKKLQKSMATAEKNRTWSKHQTHPNKNGNEEERDAFNNASKNEKGELTALFLMRKEAAKFCNVSRSIGTKQEVTMTEKWLSEKEALEKNAELIWKTLLQWQGAVEAEFQQNEDEYESSDNFLEKELHSLIMGQTPGKGKGKGKEIYTNPETPKADEQQTECLKKLKKNRDLVQQCMTNYEEALEKVKGMQYLTKPAFKEKEAQLSKLETTLGKVKKQLAKGDKGKVNTTKDLLKEAVATIPEAKEEAKGLVQISMKTQVQEFQNPCKRGALL</sequence>
<feature type="region of interest" description="Disordered" evidence="2">
    <location>
        <begin position="1"/>
        <end position="33"/>
    </location>
</feature>
<feature type="region of interest" description="Disordered" evidence="2">
    <location>
        <begin position="307"/>
        <end position="354"/>
    </location>
</feature>
<proteinExistence type="predicted"/>
<feature type="compositionally biased region" description="Low complexity" evidence="2">
    <location>
        <begin position="7"/>
        <end position="16"/>
    </location>
</feature>
<organism evidence="3">
    <name type="scientific">Cladocopium goreaui</name>
    <dbReference type="NCBI Taxonomy" id="2562237"/>
    <lineage>
        <taxon>Eukaryota</taxon>
        <taxon>Sar</taxon>
        <taxon>Alveolata</taxon>
        <taxon>Dinophyceae</taxon>
        <taxon>Suessiales</taxon>
        <taxon>Symbiodiniaceae</taxon>
        <taxon>Cladocopium</taxon>
    </lineage>
</organism>
<feature type="compositionally biased region" description="Polar residues" evidence="2">
    <location>
        <begin position="244"/>
        <end position="259"/>
    </location>
</feature>
<keyword evidence="1" id="KW-0175">Coiled coil</keyword>
<dbReference type="EMBL" id="CAMXCT010000784">
    <property type="protein sequence ID" value="CAI3983256.1"/>
    <property type="molecule type" value="Genomic_DNA"/>
</dbReference>
<evidence type="ECO:0000313" key="5">
    <source>
        <dbReference type="Proteomes" id="UP001152797"/>
    </source>
</evidence>
<dbReference type="EMBL" id="CAMXCT020000784">
    <property type="protein sequence ID" value="CAL1136631.1"/>
    <property type="molecule type" value="Genomic_DNA"/>
</dbReference>
<evidence type="ECO:0000256" key="2">
    <source>
        <dbReference type="SAM" id="MobiDB-lite"/>
    </source>
</evidence>
<evidence type="ECO:0000256" key="1">
    <source>
        <dbReference type="SAM" id="Coils"/>
    </source>
</evidence>
<reference evidence="3" key="1">
    <citation type="submission" date="2022-10" db="EMBL/GenBank/DDBJ databases">
        <authorList>
            <person name="Chen Y."/>
            <person name="Dougan E. K."/>
            <person name="Chan C."/>
            <person name="Rhodes N."/>
            <person name="Thang M."/>
        </authorList>
    </citation>
    <scope>NUCLEOTIDE SEQUENCE</scope>
</reference>
<keyword evidence="5" id="KW-1185">Reference proteome</keyword>
<dbReference type="EMBL" id="CAMXCT030000784">
    <property type="protein sequence ID" value="CAL4770568.1"/>
    <property type="molecule type" value="Genomic_DNA"/>
</dbReference>
<dbReference type="Proteomes" id="UP001152797">
    <property type="component" value="Unassembled WGS sequence"/>
</dbReference>
<feature type="coiled-coil region" evidence="1">
    <location>
        <begin position="475"/>
        <end position="530"/>
    </location>
</feature>
<evidence type="ECO:0000313" key="4">
    <source>
        <dbReference type="EMBL" id="CAL4770568.1"/>
    </source>
</evidence>
<feature type="compositionally biased region" description="Low complexity" evidence="2">
    <location>
        <begin position="162"/>
        <end position="177"/>
    </location>
</feature>
<evidence type="ECO:0000313" key="3">
    <source>
        <dbReference type="EMBL" id="CAI3983256.1"/>
    </source>
</evidence>
<gene>
    <name evidence="3" type="ORF">C1SCF055_LOCUS10880</name>
</gene>
<feature type="region of interest" description="Disordered" evidence="2">
    <location>
        <begin position="237"/>
        <end position="281"/>
    </location>
</feature>
<feature type="compositionally biased region" description="Low complexity" evidence="2">
    <location>
        <begin position="260"/>
        <end position="281"/>
    </location>
</feature>
<dbReference type="AlphaFoldDB" id="A0A9P1FPB6"/>